<protein>
    <submittedName>
        <fullName evidence="1">Uncharacterized protein</fullName>
    </submittedName>
</protein>
<proteinExistence type="predicted"/>
<gene>
    <name evidence="1" type="ORF">CK203_043290</name>
</gene>
<evidence type="ECO:0000313" key="2">
    <source>
        <dbReference type="Proteomes" id="UP000288805"/>
    </source>
</evidence>
<dbReference type="Proteomes" id="UP000288805">
    <property type="component" value="Unassembled WGS sequence"/>
</dbReference>
<dbReference type="AlphaFoldDB" id="A0A438GYB0"/>
<sequence length="101" mass="10677">MGSSFIGEGDSSWVAWVVCGQETGEDEILVRGRKMSMCNCKYPLSQVLEACQVQGVGMWIGELLGLIPRKGKRGLGIASGRTVGGKSNPLKASMLVPSGSF</sequence>
<evidence type="ECO:0000313" key="1">
    <source>
        <dbReference type="EMBL" id="RVW77246.1"/>
    </source>
</evidence>
<accession>A0A438GYB0</accession>
<dbReference type="EMBL" id="QGNW01000316">
    <property type="protein sequence ID" value="RVW77246.1"/>
    <property type="molecule type" value="Genomic_DNA"/>
</dbReference>
<organism evidence="1 2">
    <name type="scientific">Vitis vinifera</name>
    <name type="common">Grape</name>
    <dbReference type="NCBI Taxonomy" id="29760"/>
    <lineage>
        <taxon>Eukaryota</taxon>
        <taxon>Viridiplantae</taxon>
        <taxon>Streptophyta</taxon>
        <taxon>Embryophyta</taxon>
        <taxon>Tracheophyta</taxon>
        <taxon>Spermatophyta</taxon>
        <taxon>Magnoliopsida</taxon>
        <taxon>eudicotyledons</taxon>
        <taxon>Gunneridae</taxon>
        <taxon>Pentapetalae</taxon>
        <taxon>rosids</taxon>
        <taxon>Vitales</taxon>
        <taxon>Vitaceae</taxon>
        <taxon>Viteae</taxon>
        <taxon>Vitis</taxon>
    </lineage>
</organism>
<comment type="caution">
    <text evidence="1">The sequence shown here is derived from an EMBL/GenBank/DDBJ whole genome shotgun (WGS) entry which is preliminary data.</text>
</comment>
<reference evidence="1 2" key="1">
    <citation type="journal article" date="2018" name="PLoS Genet.">
        <title>Population sequencing reveals clonal diversity and ancestral inbreeding in the grapevine cultivar Chardonnay.</title>
        <authorList>
            <person name="Roach M.J."/>
            <person name="Johnson D.L."/>
            <person name="Bohlmann J."/>
            <person name="van Vuuren H.J."/>
            <person name="Jones S.J."/>
            <person name="Pretorius I.S."/>
            <person name="Schmidt S.A."/>
            <person name="Borneman A.R."/>
        </authorList>
    </citation>
    <scope>NUCLEOTIDE SEQUENCE [LARGE SCALE GENOMIC DNA]</scope>
    <source>
        <strain evidence="2">cv. Chardonnay</strain>
        <tissue evidence="1">Leaf</tissue>
    </source>
</reference>
<name>A0A438GYB0_VITVI</name>